<evidence type="ECO:0000313" key="2">
    <source>
        <dbReference type="EMBL" id="PWN05502.1"/>
    </source>
</evidence>
<comment type="caution">
    <text evidence="2">The sequence shown here is derived from an EMBL/GenBank/DDBJ whole genome shotgun (WGS) entry which is preliminary data.</text>
</comment>
<keyword evidence="1" id="KW-1133">Transmembrane helix</keyword>
<keyword evidence="1" id="KW-0472">Membrane</keyword>
<evidence type="ECO:0000256" key="1">
    <source>
        <dbReference type="SAM" id="Phobius"/>
    </source>
</evidence>
<accession>A0A316TTC0</accession>
<sequence length="251" mass="28910">MVTLFRRIRQKLIDSGSVTKYLLYAIGEILLVVIGILIALQVNNWNENRINKINESLILNDLQKEFRMNQVKLDSTISYHRVLLGATNEVLDLINEPEEVIIQHNPDSLIYLTLNYFDYSPSRSVISELISSGKLSLISSDSLRMLIFDWDSALGENEEAYDTMDEMSQNLTLPYLTNNGSMKEIDQYGILMGNGGSKFESRNYLLFQELEFENHMDNQAWGITNYLDKLHRLENVINLILKHTDTQANQP</sequence>
<organism evidence="2 3">
    <name type="scientific">Rhodohalobacter mucosus</name>
    <dbReference type="NCBI Taxonomy" id="2079485"/>
    <lineage>
        <taxon>Bacteria</taxon>
        <taxon>Pseudomonadati</taxon>
        <taxon>Balneolota</taxon>
        <taxon>Balneolia</taxon>
        <taxon>Balneolales</taxon>
        <taxon>Balneolaceae</taxon>
        <taxon>Rhodohalobacter</taxon>
    </lineage>
</organism>
<feature type="transmembrane region" description="Helical" evidence="1">
    <location>
        <begin position="21"/>
        <end position="42"/>
    </location>
</feature>
<dbReference type="Pfam" id="PF19578">
    <property type="entry name" value="DUF6090"/>
    <property type="match status" value="1"/>
</dbReference>
<proteinExistence type="predicted"/>
<name>A0A316TTC0_9BACT</name>
<gene>
    <name evidence="2" type="ORF">DDZ15_12910</name>
</gene>
<dbReference type="Proteomes" id="UP000245533">
    <property type="component" value="Unassembled WGS sequence"/>
</dbReference>
<dbReference type="RefSeq" id="WP_109647531.1">
    <property type="nucleotide sequence ID" value="NZ_QGGB01000009.1"/>
</dbReference>
<keyword evidence="1" id="KW-0812">Transmembrane</keyword>
<dbReference type="EMBL" id="QGGB01000009">
    <property type="protein sequence ID" value="PWN05502.1"/>
    <property type="molecule type" value="Genomic_DNA"/>
</dbReference>
<keyword evidence="3" id="KW-1185">Reference proteome</keyword>
<dbReference type="AlphaFoldDB" id="A0A316TTC0"/>
<evidence type="ECO:0000313" key="3">
    <source>
        <dbReference type="Proteomes" id="UP000245533"/>
    </source>
</evidence>
<protein>
    <submittedName>
        <fullName evidence="2">Uncharacterized protein</fullName>
    </submittedName>
</protein>
<reference evidence="2 3" key="1">
    <citation type="submission" date="2018-05" db="EMBL/GenBank/DDBJ databases">
        <title>Rhodohalobacter halophilus gen. nov., sp. nov., a moderately halophilic member of the family Balneolaceae.</title>
        <authorList>
            <person name="Liu Z.-W."/>
        </authorList>
    </citation>
    <scope>NUCLEOTIDE SEQUENCE [LARGE SCALE GENOMIC DNA]</scope>
    <source>
        <strain evidence="2 3">8A47</strain>
    </source>
</reference>
<dbReference type="InterPro" id="IPR045749">
    <property type="entry name" value="DUF6090"/>
</dbReference>
<dbReference type="OrthoDB" id="821805at2"/>